<feature type="compositionally biased region" description="Polar residues" evidence="1">
    <location>
        <begin position="67"/>
        <end position="78"/>
    </location>
</feature>
<name>K1PDN7_MAGGI</name>
<feature type="compositionally biased region" description="Low complexity" evidence="1">
    <location>
        <begin position="201"/>
        <end position="211"/>
    </location>
</feature>
<evidence type="ECO:0000313" key="3">
    <source>
        <dbReference type="EMBL" id="EKC19638.1"/>
    </source>
</evidence>
<accession>K1PDN7</accession>
<feature type="transmembrane region" description="Helical" evidence="2">
    <location>
        <begin position="255"/>
        <end position="276"/>
    </location>
</feature>
<feature type="compositionally biased region" description="Basic and acidic residues" evidence="1">
    <location>
        <begin position="100"/>
        <end position="110"/>
    </location>
</feature>
<evidence type="ECO:0000256" key="2">
    <source>
        <dbReference type="SAM" id="Phobius"/>
    </source>
</evidence>
<feature type="compositionally biased region" description="Polar residues" evidence="1">
    <location>
        <begin position="183"/>
        <end position="196"/>
    </location>
</feature>
<feature type="region of interest" description="Disordered" evidence="1">
    <location>
        <begin position="51"/>
        <end position="211"/>
    </location>
</feature>
<dbReference type="AlphaFoldDB" id="K1PDN7"/>
<feature type="compositionally biased region" description="Basic and acidic residues" evidence="1">
    <location>
        <begin position="119"/>
        <end position="142"/>
    </location>
</feature>
<gene>
    <name evidence="3" type="ORF">CGI_10008021</name>
</gene>
<keyword evidence="2" id="KW-1133">Transmembrane helix</keyword>
<organism evidence="3">
    <name type="scientific">Magallana gigas</name>
    <name type="common">Pacific oyster</name>
    <name type="synonym">Crassostrea gigas</name>
    <dbReference type="NCBI Taxonomy" id="29159"/>
    <lineage>
        <taxon>Eukaryota</taxon>
        <taxon>Metazoa</taxon>
        <taxon>Spiralia</taxon>
        <taxon>Lophotrochozoa</taxon>
        <taxon>Mollusca</taxon>
        <taxon>Bivalvia</taxon>
        <taxon>Autobranchia</taxon>
        <taxon>Pteriomorphia</taxon>
        <taxon>Ostreida</taxon>
        <taxon>Ostreoidea</taxon>
        <taxon>Ostreidae</taxon>
        <taxon>Magallana</taxon>
    </lineage>
</organism>
<feature type="region of interest" description="Disordered" evidence="1">
    <location>
        <begin position="392"/>
        <end position="468"/>
    </location>
</feature>
<keyword evidence="2" id="KW-0812">Transmembrane</keyword>
<feature type="compositionally biased region" description="Low complexity" evidence="1">
    <location>
        <begin position="405"/>
        <end position="435"/>
    </location>
</feature>
<feature type="compositionally biased region" description="Polar residues" evidence="1">
    <location>
        <begin position="143"/>
        <end position="168"/>
    </location>
</feature>
<dbReference type="InParanoid" id="K1PDN7"/>
<protein>
    <submittedName>
        <fullName evidence="3">Uncharacterized protein</fullName>
    </submittedName>
</protein>
<keyword evidence="2" id="KW-0472">Membrane</keyword>
<dbReference type="HOGENOM" id="CLU_555822_0_0_1"/>
<proteinExistence type="predicted"/>
<reference evidence="3" key="1">
    <citation type="journal article" date="2012" name="Nature">
        <title>The oyster genome reveals stress adaptation and complexity of shell formation.</title>
        <authorList>
            <person name="Zhang G."/>
            <person name="Fang X."/>
            <person name="Guo X."/>
            <person name="Li L."/>
            <person name="Luo R."/>
            <person name="Xu F."/>
            <person name="Yang P."/>
            <person name="Zhang L."/>
            <person name="Wang X."/>
            <person name="Qi H."/>
            <person name="Xiong Z."/>
            <person name="Que H."/>
            <person name="Xie Y."/>
            <person name="Holland P.W."/>
            <person name="Paps J."/>
            <person name="Zhu Y."/>
            <person name="Wu F."/>
            <person name="Chen Y."/>
            <person name="Wang J."/>
            <person name="Peng C."/>
            <person name="Meng J."/>
            <person name="Yang L."/>
            <person name="Liu J."/>
            <person name="Wen B."/>
            <person name="Zhang N."/>
            <person name="Huang Z."/>
            <person name="Zhu Q."/>
            <person name="Feng Y."/>
            <person name="Mount A."/>
            <person name="Hedgecock D."/>
            <person name="Xu Z."/>
            <person name="Liu Y."/>
            <person name="Domazet-Loso T."/>
            <person name="Du Y."/>
            <person name="Sun X."/>
            <person name="Zhang S."/>
            <person name="Liu B."/>
            <person name="Cheng P."/>
            <person name="Jiang X."/>
            <person name="Li J."/>
            <person name="Fan D."/>
            <person name="Wang W."/>
            <person name="Fu W."/>
            <person name="Wang T."/>
            <person name="Wang B."/>
            <person name="Zhang J."/>
            <person name="Peng Z."/>
            <person name="Li Y."/>
            <person name="Li N."/>
            <person name="Wang J."/>
            <person name="Chen M."/>
            <person name="He Y."/>
            <person name="Tan F."/>
            <person name="Song X."/>
            <person name="Zheng Q."/>
            <person name="Huang R."/>
            <person name="Yang H."/>
            <person name="Du X."/>
            <person name="Chen L."/>
            <person name="Yang M."/>
            <person name="Gaffney P.M."/>
            <person name="Wang S."/>
            <person name="Luo L."/>
            <person name="She Z."/>
            <person name="Ming Y."/>
            <person name="Huang W."/>
            <person name="Zhang S."/>
            <person name="Huang B."/>
            <person name="Zhang Y."/>
            <person name="Qu T."/>
            <person name="Ni P."/>
            <person name="Miao G."/>
            <person name="Wang J."/>
            <person name="Wang Q."/>
            <person name="Steinberg C.E."/>
            <person name="Wang H."/>
            <person name="Li N."/>
            <person name="Qian L."/>
            <person name="Zhang G."/>
            <person name="Li Y."/>
            <person name="Yang H."/>
            <person name="Liu X."/>
            <person name="Wang J."/>
            <person name="Yin Y."/>
            <person name="Wang J."/>
        </authorList>
    </citation>
    <scope>NUCLEOTIDE SEQUENCE [LARGE SCALE GENOMIC DNA]</scope>
    <source>
        <strain evidence="3">05x7-T-G4-1.051#20</strain>
    </source>
</reference>
<evidence type="ECO:0000256" key="1">
    <source>
        <dbReference type="SAM" id="MobiDB-lite"/>
    </source>
</evidence>
<feature type="compositionally biased region" description="Low complexity" evidence="1">
    <location>
        <begin position="445"/>
        <end position="465"/>
    </location>
</feature>
<dbReference type="EMBL" id="JH817661">
    <property type="protein sequence ID" value="EKC19638.1"/>
    <property type="molecule type" value="Genomic_DNA"/>
</dbReference>
<sequence length="491" mass="55866">MTTSKHLVNRQRQLHHSQTYAGDLSGRKLSSSQILPRIHTAQSDLSCSISEDERKVKKKRRRRQIDETSGYSTTSLSEVSEVDTPKRRANRRPNQNNPNGRREDLPEDGRLPTSANQQRRRENLSDDCSERSRVSRTSDNRKNSQASMVSNTPRNDNRKNSQASVLSSTKRECDKALVRNSRIRSTTDSLVHSGSKPNLYDNNQRRISSSSSRLDIQSLANRKLYGSRETLDPFAFIQPAPEPFGRKVRKTCRPILGFFVMLILAASLGAAIYFAVELKKTHENEIGKHINISPFKKKEVNRFVHNEMDTYYKKSQFETTYRGCEVLSIKDEHINFTLFFVEKDASKRDIISVIETSAPKVNETAANVALVDRFEIELDHVKIKIERERTPVDFNRIQEKPSTPKPTTQKPTTVKPTTRTLQSTKTTSSQPPSTTEIPMTSSQQNVTNVTESTTTSRLTTAVSTNQSTAPEKATVEMWNNDVYIKISNRMR</sequence>